<sequence length="358" mass="39538">MPIYKFPLTPLGWREILVDIDDSQSSPYNFRFTLSPAATRASVTLLSHPQFHPAPAPAPESDAASSHVYKVGDTVEVAPDAWGVAGSISERVAGSPPSGKHNQSDPSSGGVALIVDYGNDWTEGDSLRAIKQHKHVHVRSTPGECDLSANVDFSLIRSAVNELAEAHGPISQSTFLRLLSITTRLQKLLAVAESQEKRKELAQDYDRLVSKPHPTLFKSQISPITRYVMRWATLLAHLTWLKRCLIGYKKGVNPKRLLNTFFAGLHQPKLCRASMEPSQEPQSTHPAGTVAAEIVINSARAICCESLKACWLDWLGWWCLEGQTASYSLFVAICFPKMANYLKLKTIPFNTVNLQQHS</sequence>
<dbReference type="InterPro" id="IPR029063">
    <property type="entry name" value="SAM-dependent_MTases_sf"/>
</dbReference>
<comment type="catalytic activity">
    <reaction evidence="6 7">
        <text>L-arginyl-[protein] + 2 S-adenosyl-L-methionine = N(omega),N(omega)'-dimethyl-L-arginyl-[protein] + 2 S-adenosyl-L-homocysteine + 2 H(+)</text>
        <dbReference type="Rhea" id="RHEA:48108"/>
        <dbReference type="Rhea" id="RHEA-COMP:10532"/>
        <dbReference type="Rhea" id="RHEA-COMP:11992"/>
        <dbReference type="ChEBI" id="CHEBI:15378"/>
        <dbReference type="ChEBI" id="CHEBI:29965"/>
        <dbReference type="ChEBI" id="CHEBI:57856"/>
        <dbReference type="ChEBI" id="CHEBI:59789"/>
        <dbReference type="ChEBI" id="CHEBI:88221"/>
        <dbReference type="EC" id="2.1.1.320"/>
    </reaction>
</comment>
<dbReference type="AlphaFoldDB" id="A0A507C0P0"/>
<comment type="similarity">
    <text evidence="2 7">Belongs to the NDUFAF7 family.</text>
</comment>
<evidence type="ECO:0000256" key="7">
    <source>
        <dbReference type="RuleBase" id="RU364114"/>
    </source>
</evidence>
<feature type="region of interest" description="Disordered" evidence="8">
    <location>
        <begin position="89"/>
        <end position="109"/>
    </location>
</feature>
<organism evidence="9 10">
    <name type="scientific">Synchytrium endobioticum</name>
    <dbReference type="NCBI Taxonomy" id="286115"/>
    <lineage>
        <taxon>Eukaryota</taxon>
        <taxon>Fungi</taxon>
        <taxon>Fungi incertae sedis</taxon>
        <taxon>Chytridiomycota</taxon>
        <taxon>Chytridiomycota incertae sedis</taxon>
        <taxon>Chytridiomycetes</taxon>
        <taxon>Synchytriales</taxon>
        <taxon>Synchytriaceae</taxon>
        <taxon>Synchytrium</taxon>
    </lineage>
</organism>
<evidence type="ECO:0000313" key="10">
    <source>
        <dbReference type="Proteomes" id="UP000317494"/>
    </source>
</evidence>
<dbReference type="VEuPathDB" id="FungiDB:SeMB42_g07558"/>
<dbReference type="STRING" id="286115.A0A507C0P0"/>
<dbReference type="InterPro" id="IPR038375">
    <property type="entry name" value="NDUFAF7_sf"/>
</dbReference>
<evidence type="ECO:0000256" key="3">
    <source>
        <dbReference type="ARBA" id="ARBA00022603"/>
    </source>
</evidence>
<comment type="subcellular location">
    <subcellularLocation>
        <location evidence="1 7">Mitochondrion</location>
    </subcellularLocation>
</comment>
<dbReference type="PANTHER" id="PTHR12049:SF7">
    <property type="entry name" value="PROTEIN ARGININE METHYLTRANSFERASE NDUFAF7, MITOCHONDRIAL"/>
    <property type="match status" value="1"/>
</dbReference>
<keyword evidence="10" id="KW-1185">Reference proteome</keyword>
<keyword evidence="3 7" id="KW-0489">Methyltransferase</keyword>
<dbReference type="InterPro" id="IPR003788">
    <property type="entry name" value="NDUFAF7"/>
</dbReference>
<reference evidence="9 10" key="1">
    <citation type="journal article" date="2019" name="Sci. Rep.">
        <title>Comparative genomics of chytrid fungi reveal insights into the obligate biotrophic and pathogenic lifestyle of Synchytrium endobioticum.</title>
        <authorList>
            <person name="van de Vossenberg B.T.L.H."/>
            <person name="Warris S."/>
            <person name="Nguyen H.D.T."/>
            <person name="van Gent-Pelzer M.P.E."/>
            <person name="Joly D.L."/>
            <person name="van de Geest H.C."/>
            <person name="Bonants P.J.M."/>
            <person name="Smith D.S."/>
            <person name="Levesque C.A."/>
            <person name="van der Lee T.A.J."/>
        </authorList>
    </citation>
    <scope>NUCLEOTIDE SEQUENCE [LARGE SCALE GENOMIC DNA]</scope>
    <source>
        <strain evidence="9 10">MB42</strain>
    </source>
</reference>
<comment type="caution">
    <text evidence="9">The sequence shown here is derived from an EMBL/GenBank/DDBJ whole genome shotgun (WGS) entry which is preliminary data.</text>
</comment>
<dbReference type="Gene3D" id="3.40.50.12710">
    <property type="match status" value="1"/>
</dbReference>
<keyword evidence="5 7" id="KW-0496">Mitochondrion</keyword>
<dbReference type="EC" id="2.1.1.320" evidence="7"/>
<evidence type="ECO:0000256" key="2">
    <source>
        <dbReference type="ARBA" id="ARBA00005891"/>
    </source>
</evidence>
<dbReference type="GO" id="GO:0005739">
    <property type="term" value="C:mitochondrion"/>
    <property type="evidence" value="ECO:0007669"/>
    <property type="project" value="UniProtKB-SubCell"/>
</dbReference>
<dbReference type="PANTHER" id="PTHR12049">
    <property type="entry name" value="PROTEIN ARGININE METHYLTRANSFERASE NDUFAF7, MITOCHONDRIAL"/>
    <property type="match status" value="1"/>
</dbReference>
<dbReference type="Proteomes" id="UP000317494">
    <property type="component" value="Unassembled WGS sequence"/>
</dbReference>
<dbReference type="SUPFAM" id="SSF53335">
    <property type="entry name" value="S-adenosyl-L-methionine-dependent methyltransferases"/>
    <property type="match status" value="1"/>
</dbReference>
<keyword evidence="4 7" id="KW-0808">Transferase</keyword>
<accession>A0A507C0P0</accession>
<dbReference type="GO" id="GO:0032981">
    <property type="term" value="P:mitochondrial respiratory chain complex I assembly"/>
    <property type="evidence" value="ECO:0007669"/>
    <property type="project" value="TreeGrafter"/>
</dbReference>
<dbReference type="Pfam" id="PF02636">
    <property type="entry name" value="Methyltransf_28"/>
    <property type="match status" value="1"/>
</dbReference>
<evidence type="ECO:0000256" key="1">
    <source>
        <dbReference type="ARBA" id="ARBA00004173"/>
    </source>
</evidence>
<gene>
    <name evidence="9" type="ORF">SeMB42_g07558</name>
</gene>
<dbReference type="GO" id="GO:0032259">
    <property type="term" value="P:methylation"/>
    <property type="evidence" value="ECO:0007669"/>
    <property type="project" value="UniProtKB-KW"/>
</dbReference>
<comment type="function">
    <text evidence="7">Arginine methyltransferase involved in the assembly or stability of mitochondrial NADH:ubiquinone oxidoreductase complex (complex I).</text>
</comment>
<proteinExistence type="inferred from homology"/>
<dbReference type="GO" id="GO:0035243">
    <property type="term" value="F:protein-arginine omega-N symmetric methyltransferase activity"/>
    <property type="evidence" value="ECO:0007669"/>
    <property type="project" value="UniProtKB-EC"/>
</dbReference>
<evidence type="ECO:0000256" key="6">
    <source>
        <dbReference type="ARBA" id="ARBA00048612"/>
    </source>
</evidence>
<evidence type="ECO:0000256" key="8">
    <source>
        <dbReference type="SAM" id="MobiDB-lite"/>
    </source>
</evidence>
<protein>
    <recommendedName>
        <fullName evidence="7">Protein arginine methyltransferase NDUFAF7</fullName>
        <ecNumber evidence="7">2.1.1.320</ecNumber>
    </recommendedName>
</protein>
<evidence type="ECO:0000256" key="4">
    <source>
        <dbReference type="ARBA" id="ARBA00022679"/>
    </source>
</evidence>
<name>A0A507C0P0_9FUNG</name>
<evidence type="ECO:0000256" key="5">
    <source>
        <dbReference type="ARBA" id="ARBA00023128"/>
    </source>
</evidence>
<dbReference type="EMBL" id="QEAN01000556">
    <property type="protein sequence ID" value="TPX32938.1"/>
    <property type="molecule type" value="Genomic_DNA"/>
</dbReference>
<evidence type="ECO:0000313" key="9">
    <source>
        <dbReference type="EMBL" id="TPX32938.1"/>
    </source>
</evidence>